<reference evidence="1" key="1">
    <citation type="submission" date="2021-01" db="EMBL/GenBank/DDBJ databases">
        <authorList>
            <person name="Corre E."/>
            <person name="Pelletier E."/>
            <person name="Niang G."/>
            <person name="Scheremetjew M."/>
            <person name="Finn R."/>
            <person name="Kale V."/>
            <person name="Holt S."/>
            <person name="Cochrane G."/>
            <person name="Meng A."/>
            <person name="Brown T."/>
            <person name="Cohen L."/>
        </authorList>
    </citation>
    <scope>NUCLEOTIDE SEQUENCE</scope>
</reference>
<proteinExistence type="predicted"/>
<sequence length="393" mass="43468">MSNALSDGDVVVDEDAEAKWQAGADQRRLDLQVGSSRRLSCLVGGSVLRPSCCGSDPGAHNENAIAADPVGRASTCSDHAQERDKGGGGNLFLTVLRLRFEERGSWSKALETPEIKAIEEVEEFQEEVEDFDVETASMIERRRTWKEYSGRRHGSDAFVPGDIARGLRRAYLRNKRLTKEASRVFRVVGSRLRLIADESKADEGLLNVVERTLANPNDLLNGVAITAAALASRSPKTKTPALRRFYFEFQVENIENGLLDTLELGFVWSPPTREEDLPEAAHMLPRSLVVGGDMPRAYLDGHDMGKVNGWRPLVHVTRNSRIGALLEVQGPRGSEPGSLMFRVYQDDDARAEMRWEPQTFDGGHLKAPHGVVDVKGCVRQVRLLDVPSFPGEV</sequence>
<accession>A0A7S1A613</accession>
<evidence type="ECO:0000313" key="1">
    <source>
        <dbReference type="EMBL" id="CAD8843334.1"/>
    </source>
</evidence>
<name>A0A7S1A613_NOCSC</name>
<dbReference type="AlphaFoldDB" id="A0A7S1A613"/>
<protein>
    <submittedName>
        <fullName evidence="1">Uncharacterized protein</fullName>
    </submittedName>
</protein>
<dbReference type="EMBL" id="HBFQ01024967">
    <property type="protein sequence ID" value="CAD8843334.1"/>
    <property type="molecule type" value="Transcribed_RNA"/>
</dbReference>
<gene>
    <name evidence="1" type="ORF">NSCI0253_LOCUS17684</name>
</gene>
<organism evidence="1">
    <name type="scientific">Noctiluca scintillans</name>
    <name type="common">Sea sparkle</name>
    <name type="synonym">Red tide dinoflagellate</name>
    <dbReference type="NCBI Taxonomy" id="2966"/>
    <lineage>
        <taxon>Eukaryota</taxon>
        <taxon>Sar</taxon>
        <taxon>Alveolata</taxon>
        <taxon>Dinophyceae</taxon>
        <taxon>Noctilucales</taxon>
        <taxon>Noctilucaceae</taxon>
        <taxon>Noctiluca</taxon>
    </lineage>
</organism>